<evidence type="ECO:0000256" key="3">
    <source>
        <dbReference type="ARBA" id="ARBA00022448"/>
    </source>
</evidence>
<keyword evidence="7 10" id="KW-0653">Protein transport</keyword>
<dbReference type="Proteomes" id="UP000069205">
    <property type="component" value="Chromosome"/>
</dbReference>
<keyword evidence="8 11" id="KW-1133">Transmembrane helix</keyword>
<evidence type="ECO:0000256" key="2">
    <source>
        <dbReference type="ARBA" id="ARBA00005811"/>
    </source>
</evidence>
<evidence type="ECO:0000313" key="12">
    <source>
        <dbReference type="EMBL" id="ALA61161.1"/>
    </source>
</evidence>
<comment type="similarity">
    <text evidence="2 10">Belongs to the ExbD/TolR family.</text>
</comment>
<dbReference type="EMBL" id="CP011801">
    <property type="protein sequence ID" value="ALA61161.1"/>
    <property type="molecule type" value="Genomic_DNA"/>
</dbReference>
<gene>
    <name evidence="12" type="ORF">NITMOv2_4793</name>
</gene>
<protein>
    <recommendedName>
        <fullName evidence="14">Biopolymer transport protein ExbD</fullName>
    </recommendedName>
</protein>
<evidence type="ECO:0008006" key="14">
    <source>
        <dbReference type="Google" id="ProtNLM"/>
    </source>
</evidence>
<dbReference type="InterPro" id="IPR003400">
    <property type="entry name" value="ExbD"/>
</dbReference>
<dbReference type="GO" id="GO:0005886">
    <property type="term" value="C:plasma membrane"/>
    <property type="evidence" value="ECO:0007669"/>
    <property type="project" value="UniProtKB-SubCell"/>
</dbReference>
<evidence type="ECO:0000256" key="11">
    <source>
        <dbReference type="SAM" id="Phobius"/>
    </source>
</evidence>
<sequence>MRRFSKKSHGAVADINITPLLDLAWVLLVIFIITTTAMVQGIELKLPESTPHETDMESNTPTLSVKKNGDVYMDEEKVKLSELEKLIRDLKAAKGGKLPLVLRGDAGVEYKHVVAVLDILQRIPVEDLAIATKPINE</sequence>
<dbReference type="PANTHER" id="PTHR30558">
    <property type="entry name" value="EXBD MEMBRANE COMPONENT OF PMF-DRIVEN MACROMOLECULE IMPORT SYSTEM"/>
    <property type="match status" value="1"/>
</dbReference>
<keyword evidence="5" id="KW-0997">Cell inner membrane</keyword>
<accession>A0A0K2GJP4</accession>
<keyword evidence="13" id="KW-1185">Reference proteome</keyword>
<proteinExistence type="inferred from homology"/>
<dbReference type="GO" id="GO:0015031">
    <property type="term" value="P:protein transport"/>
    <property type="evidence" value="ECO:0007669"/>
    <property type="project" value="UniProtKB-KW"/>
</dbReference>
<dbReference type="Gene3D" id="3.30.420.270">
    <property type="match status" value="1"/>
</dbReference>
<evidence type="ECO:0000256" key="4">
    <source>
        <dbReference type="ARBA" id="ARBA00022475"/>
    </source>
</evidence>
<feature type="transmembrane region" description="Helical" evidence="11">
    <location>
        <begin position="20"/>
        <end position="39"/>
    </location>
</feature>
<reference evidence="12 13" key="1">
    <citation type="journal article" date="2015" name="Proc. Natl. Acad. Sci. U.S.A.">
        <title>Expanded metabolic versatility of ubiquitous nitrite-oxidizing bacteria from the genus Nitrospira.</title>
        <authorList>
            <person name="Koch H."/>
            <person name="Lucker S."/>
            <person name="Albertsen M."/>
            <person name="Kitzinger K."/>
            <person name="Herbold C."/>
            <person name="Spieck E."/>
            <person name="Nielsen P.H."/>
            <person name="Wagner M."/>
            <person name="Daims H."/>
        </authorList>
    </citation>
    <scope>NUCLEOTIDE SEQUENCE [LARGE SCALE GENOMIC DNA]</scope>
    <source>
        <strain evidence="12 13">NSP M-1</strain>
    </source>
</reference>
<keyword evidence="6 10" id="KW-0812">Transmembrane</keyword>
<comment type="subcellular location">
    <subcellularLocation>
        <location evidence="1">Cell inner membrane</location>
        <topology evidence="1">Single-pass type II membrane protein</topology>
    </subcellularLocation>
    <subcellularLocation>
        <location evidence="10">Cell membrane</location>
        <topology evidence="10">Single-pass type II membrane protein</topology>
    </subcellularLocation>
</comment>
<evidence type="ECO:0000256" key="5">
    <source>
        <dbReference type="ARBA" id="ARBA00022519"/>
    </source>
</evidence>
<organism evidence="12 13">
    <name type="scientific">Nitrospira moscoviensis</name>
    <dbReference type="NCBI Taxonomy" id="42253"/>
    <lineage>
        <taxon>Bacteria</taxon>
        <taxon>Pseudomonadati</taxon>
        <taxon>Nitrospirota</taxon>
        <taxon>Nitrospiria</taxon>
        <taxon>Nitrospirales</taxon>
        <taxon>Nitrospiraceae</taxon>
        <taxon>Nitrospira</taxon>
    </lineage>
</organism>
<dbReference type="RefSeq" id="WP_083448305.1">
    <property type="nucleotide sequence ID" value="NZ_CP011801.1"/>
</dbReference>
<evidence type="ECO:0000256" key="1">
    <source>
        <dbReference type="ARBA" id="ARBA00004249"/>
    </source>
</evidence>
<dbReference type="GO" id="GO:0022857">
    <property type="term" value="F:transmembrane transporter activity"/>
    <property type="evidence" value="ECO:0007669"/>
    <property type="project" value="InterPro"/>
</dbReference>
<keyword evidence="3 10" id="KW-0813">Transport</keyword>
<dbReference type="STRING" id="42253.NITMOv2_4793"/>
<keyword evidence="9 11" id="KW-0472">Membrane</keyword>
<evidence type="ECO:0000256" key="8">
    <source>
        <dbReference type="ARBA" id="ARBA00022989"/>
    </source>
</evidence>
<keyword evidence="4" id="KW-1003">Cell membrane</keyword>
<dbReference type="Pfam" id="PF02472">
    <property type="entry name" value="ExbD"/>
    <property type="match status" value="1"/>
</dbReference>
<evidence type="ECO:0000256" key="9">
    <source>
        <dbReference type="ARBA" id="ARBA00023136"/>
    </source>
</evidence>
<dbReference type="AlphaFoldDB" id="A0A0K2GJP4"/>
<evidence type="ECO:0000256" key="7">
    <source>
        <dbReference type="ARBA" id="ARBA00022927"/>
    </source>
</evidence>
<name>A0A0K2GJP4_NITMO</name>
<dbReference type="KEGG" id="nmv:NITMOv2_4793"/>
<dbReference type="PANTHER" id="PTHR30558:SF12">
    <property type="entry name" value="BIOPOLYMER TRANSPORT PROTEIN EXBD"/>
    <property type="match status" value="1"/>
</dbReference>
<evidence type="ECO:0000313" key="13">
    <source>
        <dbReference type="Proteomes" id="UP000069205"/>
    </source>
</evidence>
<dbReference type="PATRIC" id="fig|42253.5.peg.4727"/>
<evidence type="ECO:0000256" key="6">
    <source>
        <dbReference type="ARBA" id="ARBA00022692"/>
    </source>
</evidence>
<evidence type="ECO:0000256" key="10">
    <source>
        <dbReference type="RuleBase" id="RU003879"/>
    </source>
</evidence>
<dbReference type="OrthoDB" id="195377at2"/>